<dbReference type="RefSeq" id="WP_167463292.1">
    <property type="nucleotide sequence ID" value="NZ_CP046171.1"/>
</dbReference>
<dbReference type="NCBIfam" id="TIGR02454">
    <property type="entry name" value="ECF_T_CbiQ"/>
    <property type="match status" value="1"/>
</dbReference>
<evidence type="ECO:0000256" key="5">
    <source>
        <dbReference type="ARBA" id="ARBA00023136"/>
    </source>
</evidence>
<keyword evidence="4 6" id="KW-1133">Transmembrane helix</keyword>
<dbReference type="InterPro" id="IPR003339">
    <property type="entry name" value="ABC/ECF_trnsptr_transmembrane"/>
</dbReference>
<gene>
    <name evidence="7" type="primary">cbiQ</name>
    <name evidence="7" type="ORF">F5X71_19205</name>
</gene>
<proteinExistence type="predicted"/>
<dbReference type="AlphaFoldDB" id="A0A6G9XTC1"/>
<reference evidence="7 8" key="1">
    <citation type="journal article" date="2019" name="ACS Chem. Biol.">
        <title>Identification and Mobilization of a Cryptic Antibiotic Biosynthesis Gene Locus from a Human-Pathogenic Nocardia Isolate.</title>
        <authorList>
            <person name="Herisse M."/>
            <person name="Ishida K."/>
            <person name="Porter J.L."/>
            <person name="Howden B."/>
            <person name="Hertweck C."/>
            <person name="Stinear T.P."/>
            <person name="Pidot S.J."/>
        </authorList>
    </citation>
    <scope>NUCLEOTIDE SEQUENCE [LARGE SCALE GENOMIC DNA]</scope>
    <source>
        <strain evidence="7 8">AUSMDU00024985</strain>
    </source>
</reference>
<evidence type="ECO:0000313" key="7">
    <source>
        <dbReference type="EMBL" id="QIS04174.1"/>
    </source>
</evidence>
<dbReference type="EMBL" id="CP046171">
    <property type="protein sequence ID" value="QIS04174.1"/>
    <property type="molecule type" value="Genomic_DNA"/>
</dbReference>
<dbReference type="PANTHER" id="PTHR34857:SF2">
    <property type="entry name" value="SLL0384 PROTEIN"/>
    <property type="match status" value="1"/>
</dbReference>
<dbReference type="GO" id="GO:0006824">
    <property type="term" value="P:cobalt ion transport"/>
    <property type="evidence" value="ECO:0007669"/>
    <property type="project" value="InterPro"/>
</dbReference>
<dbReference type="GO" id="GO:0043190">
    <property type="term" value="C:ATP-binding cassette (ABC) transporter complex"/>
    <property type="evidence" value="ECO:0007669"/>
    <property type="project" value="InterPro"/>
</dbReference>
<evidence type="ECO:0000256" key="2">
    <source>
        <dbReference type="ARBA" id="ARBA00022475"/>
    </source>
</evidence>
<evidence type="ECO:0000313" key="8">
    <source>
        <dbReference type="Proteomes" id="UP000501705"/>
    </source>
</evidence>
<dbReference type="CDD" id="cd16914">
    <property type="entry name" value="EcfT"/>
    <property type="match status" value="1"/>
</dbReference>
<evidence type="ECO:0000256" key="1">
    <source>
        <dbReference type="ARBA" id="ARBA00004651"/>
    </source>
</evidence>
<feature type="transmembrane region" description="Helical" evidence="6">
    <location>
        <begin position="106"/>
        <end position="129"/>
    </location>
</feature>
<name>A0A6G9XTC1_NOCBR</name>
<dbReference type="InterPro" id="IPR012809">
    <property type="entry name" value="ECF_CbiQ"/>
</dbReference>
<dbReference type="Pfam" id="PF02361">
    <property type="entry name" value="CbiQ"/>
    <property type="match status" value="1"/>
</dbReference>
<evidence type="ECO:0000256" key="6">
    <source>
        <dbReference type="SAM" id="Phobius"/>
    </source>
</evidence>
<evidence type="ECO:0000256" key="3">
    <source>
        <dbReference type="ARBA" id="ARBA00022692"/>
    </source>
</evidence>
<keyword evidence="5 6" id="KW-0472">Membrane</keyword>
<feature type="transmembrane region" description="Helical" evidence="6">
    <location>
        <begin position="232"/>
        <end position="252"/>
    </location>
</feature>
<keyword evidence="2" id="KW-1003">Cell membrane</keyword>
<keyword evidence="3 6" id="KW-0812">Transmembrane</keyword>
<protein>
    <submittedName>
        <fullName evidence="7">Cobalt ECF transporter T component CbiQ</fullName>
    </submittedName>
</protein>
<comment type="subcellular location">
    <subcellularLocation>
        <location evidence="1">Cell membrane</location>
        <topology evidence="1">Multi-pass membrane protein</topology>
    </subcellularLocation>
</comment>
<dbReference type="InterPro" id="IPR051611">
    <property type="entry name" value="ECF_transporter_component"/>
</dbReference>
<feature type="transmembrane region" description="Helical" evidence="6">
    <location>
        <begin position="67"/>
        <end position="86"/>
    </location>
</feature>
<dbReference type="PANTHER" id="PTHR34857">
    <property type="entry name" value="SLL0384 PROTEIN"/>
    <property type="match status" value="1"/>
</dbReference>
<feature type="transmembrane region" description="Helical" evidence="6">
    <location>
        <begin position="21"/>
        <end position="37"/>
    </location>
</feature>
<feature type="transmembrane region" description="Helical" evidence="6">
    <location>
        <begin position="43"/>
        <end position="60"/>
    </location>
</feature>
<evidence type="ECO:0000256" key="4">
    <source>
        <dbReference type="ARBA" id="ARBA00022989"/>
    </source>
</evidence>
<sequence length="253" mass="26885">MSGIGNRLFLPGDSPAHRAPVEVKIVCAVVAVFAVVATPRELLWPFGCYALGLLALWWWIGVPARWLAPRLLIELPFVVLAVLLPFAAGQPRVSVLGLSLSTPGLYAAWGIIAKGTLGVGVSLTLAATTAVRELPGGLTRLRVPGLIVTIVVLMLRYVDVLADEAARMRLARISRGDDPRTLRQVGATARGAGSLFLRSYERGERVHLAMLSRGFTGAVPDLGERAATARQWVLGCLPAGVAVAICLGAWAVR</sequence>
<feature type="transmembrane region" description="Helical" evidence="6">
    <location>
        <begin position="141"/>
        <end position="158"/>
    </location>
</feature>
<accession>A0A6G9XTC1</accession>
<organism evidence="7 8">
    <name type="scientific">Nocardia brasiliensis</name>
    <dbReference type="NCBI Taxonomy" id="37326"/>
    <lineage>
        <taxon>Bacteria</taxon>
        <taxon>Bacillati</taxon>
        <taxon>Actinomycetota</taxon>
        <taxon>Actinomycetes</taxon>
        <taxon>Mycobacteriales</taxon>
        <taxon>Nocardiaceae</taxon>
        <taxon>Nocardia</taxon>
    </lineage>
</organism>
<dbReference type="Proteomes" id="UP000501705">
    <property type="component" value="Chromosome"/>
</dbReference>